<evidence type="ECO:0008006" key="12">
    <source>
        <dbReference type="Google" id="ProtNLM"/>
    </source>
</evidence>
<keyword evidence="9" id="KW-0812">Transmembrane</keyword>
<dbReference type="EMBL" id="JBAMIC010000022">
    <property type="protein sequence ID" value="KAK7091613.1"/>
    <property type="molecule type" value="Genomic_DNA"/>
</dbReference>
<evidence type="ECO:0000256" key="6">
    <source>
        <dbReference type="ARBA" id="ARBA00023033"/>
    </source>
</evidence>
<dbReference type="PANTHER" id="PTHR24289">
    <property type="entry name" value="STEROID 17-ALPHA-HYDROXYLASE/17,20 LYASE"/>
    <property type="match status" value="1"/>
</dbReference>
<dbReference type="AlphaFoldDB" id="A0AAN9AR28"/>
<keyword evidence="9" id="KW-1133">Transmembrane helix</keyword>
<gene>
    <name evidence="10" type="ORF">V1264_009272</name>
</gene>
<keyword evidence="11" id="KW-1185">Reference proteome</keyword>
<sequence>METESQSGYSATFALVLGAAAIILAILRFKSSSSKKLAPGPRGVDALRGMLGAMRHGSLDKQAAQWSRQYGPLVLCRSAVGDVCVLNTPRLVREVFAGKGVEQLTNSRPRSFVGYFAFYNSHNLGLSSPDSMKEWPKMRKLFHQAIKFYGDGVERMESRLHEELRLLTTELQAACGQDVNVDQVISNSILRVVLTLMTGECPDPSLVASTRQCDTGLNRIFNPSTDQLLTLCPWLRHVPFLPYKRLCSEFIEAREQMMDKLFTQHKTSRVKGTPRGIVDVILDEQDKGENSWMSDDHIRGLILDTVAAAFLTSSSTLKTIILYLVHNPHVARRIQVDIETRLGERTPTLQDKNDLPYVQAVVLETLRLASPVPLGVPHRTTDDVSMDGYTIPKGATVFANSVLFHHDPETYADPHAFKPERFLDDEGQLLPASHPLRQSLMPFGVGKRGCPGESFAKSRVFLYVTSLLQHFDILPPTQHKLLPVTGCSRMNGIVAEVKPYHAVFRPRAHTQPHLANST</sequence>
<dbReference type="PRINTS" id="PR00385">
    <property type="entry name" value="P450"/>
</dbReference>
<comment type="cofactor">
    <cofactor evidence="7">
        <name>heme</name>
        <dbReference type="ChEBI" id="CHEBI:30413"/>
    </cofactor>
</comment>
<evidence type="ECO:0000256" key="5">
    <source>
        <dbReference type="ARBA" id="ARBA00023004"/>
    </source>
</evidence>
<keyword evidence="2 7" id="KW-0349">Heme</keyword>
<protein>
    <recommendedName>
        <fullName evidence="12">Cytochrome P450</fullName>
    </recommendedName>
</protein>
<evidence type="ECO:0000313" key="10">
    <source>
        <dbReference type="EMBL" id="KAK7091613.1"/>
    </source>
</evidence>
<dbReference type="InterPro" id="IPR017972">
    <property type="entry name" value="Cyt_P450_CS"/>
</dbReference>
<dbReference type="GO" id="GO:0004497">
    <property type="term" value="F:monooxygenase activity"/>
    <property type="evidence" value="ECO:0007669"/>
    <property type="project" value="UniProtKB-KW"/>
</dbReference>
<evidence type="ECO:0000256" key="1">
    <source>
        <dbReference type="ARBA" id="ARBA00010617"/>
    </source>
</evidence>
<dbReference type="GO" id="GO:0020037">
    <property type="term" value="F:heme binding"/>
    <property type="evidence" value="ECO:0007669"/>
    <property type="project" value="InterPro"/>
</dbReference>
<feature type="binding site" description="axial binding residue" evidence="7">
    <location>
        <position position="450"/>
    </location>
    <ligand>
        <name>heme</name>
        <dbReference type="ChEBI" id="CHEBI:30413"/>
    </ligand>
    <ligandPart>
        <name>Fe</name>
        <dbReference type="ChEBI" id="CHEBI:18248"/>
    </ligandPart>
</feature>
<dbReference type="Gene3D" id="1.10.630.10">
    <property type="entry name" value="Cytochrome P450"/>
    <property type="match status" value="1"/>
</dbReference>
<name>A0AAN9AR28_9CAEN</name>
<evidence type="ECO:0000256" key="7">
    <source>
        <dbReference type="PIRSR" id="PIRSR602401-1"/>
    </source>
</evidence>
<evidence type="ECO:0000313" key="11">
    <source>
        <dbReference type="Proteomes" id="UP001374579"/>
    </source>
</evidence>
<dbReference type="GO" id="GO:0005506">
    <property type="term" value="F:iron ion binding"/>
    <property type="evidence" value="ECO:0007669"/>
    <property type="project" value="InterPro"/>
</dbReference>
<keyword evidence="9" id="KW-0472">Membrane</keyword>
<evidence type="ECO:0000256" key="3">
    <source>
        <dbReference type="ARBA" id="ARBA00022723"/>
    </source>
</evidence>
<proteinExistence type="inferred from homology"/>
<feature type="transmembrane region" description="Helical" evidence="9">
    <location>
        <begin position="6"/>
        <end position="27"/>
    </location>
</feature>
<dbReference type="SUPFAM" id="SSF48264">
    <property type="entry name" value="Cytochrome P450"/>
    <property type="match status" value="1"/>
</dbReference>
<keyword evidence="6 8" id="KW-0503">Monooxygenase</keyword>
<dbReference type="InterPro" id="IPR036396">
    <property type="entry name" value="Cyt_P450_sf"/>
</dbReference>
<dbReference type="Pfam" id="PF00067">
    <property type="entry name" value="p450"/>
    <property type="match status" value="1"/>
</dbReference>
<comment type="similarity">
    <text evidence="1 8">Belongs to the cytochrome P450 family.</text>
</comment>
<comment type="caution">
    <text evidence="10">The sequence shown here is derived from an EMBL/GenBank/DDBJ whole genome shotgun (WGS) entry which is preliminary data.</text>
</comment>
<evidence type="ECO:0000256" key="8">
    <source>
        <dbReference type="RuleBase" id="RU000461"/>
    </source>
</evidence>
<keyword evidence="3 7" id="KW-0479">Metal-binding</keyword>
<dbReference type="PRINTS" id="PR00463">
    <property type="entry name" value="EP450I"/>
</dbReference>
<dbReference type="Proteomes" id="UP001374579">
    <property type="component" value="Unassembled WGS sequence"/>
</dbReference>
<dbReference type="InterPro" id="IPR001128">
    <property type="entry name" value="Cyt_P450"/>
</dbReference>
<evidence type="ECO:0000256" key="4">
    <source>
        <dbReference type="ARBA" id="ARBA00023002"/>
    </source>
</evidence>
<reference evidence="10 11" key="1">
    <citation type="submission" date="2024-02" db="EMBL/GenBank/DDBJ databases">
        <title>Chromosome-scale genome assembly of the rough periwinkle Littorina saxatilis.</title>
        <authorList>
            <person name="De Jode A."/>
            <person name="Faria R."/>
            <person name="Formenti G."/>
            <person name="Sims Y."/>
            <person name="Smith T.P."/>
            <person name="Tracey A."/>
            <person name="Wood J.M.D."/>
            <person name="Zagrodzka Z.B."/>
            <person name="Johannesson K."/>
            <person name="Butlin R.K."/>
            <person name="Leder E.H."/>
        </authorList>
    </citation>
    <scope>NUCLEOTIDE SEQUENCE [LARGE SCALE GENOMIC DNA]</scope>
    <source>
        <strain evidence="10">Snail1</strain>
        <tissue evidence="10">Muscle</tissue>
    </source>
</reference>
<keyword evidence="5 7" id="KW-0408">Iron</keyword>
<organism evidence="10 11">
    <name type="scientific">Littorina saxatilis</name>
    <dbReference type="NCBI Taxonomy" id="31220"/>
    <lineage>
        <taxon>Eukaryota</taxon>
        <taxon>Metazoa</taxon>
        <taxon>Spiralia</taxon>
        <taxon>Lophotrochozoa</taxon>
        <taxon>Mollusca</taxon>
        <taxon>Gastropoda</taxon>
        <taxon>Caenogastropoda</taxon>
        <taxon>Littorinimorpha</taxon>
        <taxon>Littorinoidea</taxon>
        <taxon>Littorinidae</taxon>
        <taxon>Littorina</taxon>
    </lineage>
</organism>
<dbReference type="GO" id="GO:0016705">
    <property type="term" value="F:oxidoreductase activity, acting on paired donors, with incorporation or reduction of molecular oxygen"/>
    <property type="evidence" value="ECO:0007669"/>
    <property type="project" value="InterPro"/>
</dbReference>
<evidence type="ECO:0000256" key="9">
    <source>
        <dbReference type="SAM" id="Phobius"/>
    </source>
</evidence>
<dbReference type="InterPro" id="IPR002401">
    <property type="entry name" value="Cyt_P450_E_grp-I"/>
</dbReference>
<keyword evidence="4 8" id="KW-0560">Oxidoreductase</keyword>
<dbReference type="PANTHER" id="PTHR24289:SF1">
    <property type="entry name" value="STEROID 17-ALPHA-HYDROXYLASE_17,20 LYASE"/>
    <property type="match status" value="1"/>
</dbReference>
<accession>A0AAN9AR28</accession>
<evidence type="ECO:0000256" key="2">
    <source>
        <dbReference type="ARBA" id="ARBA00022617"/>
    </source>
</evidence>
<dbReference type="PROSITE" id="PS00086">
    <property type="entry name" value="CYTOCHROME_P450"/>
    <property type="match status" value="1"/>
</dbReference>